<name>M9RJA6_9RHOB</name>
<dbReference type="OrthoDB" id="7059994at2"/>
<dbReference type="KEGG" id="oat:OAN307_c45490"/>
<proteinExistence type="predicted"/>
<keyword evidence="2" id="KW-1185">Reference proteome</keyword>
<evidence type="ECO:0000313" key="2">
    <source>
        <dbReference type="Proteomes" id="UP000005307"/>
    </source>
</evidence>
<reference evidence="1 2" key="1">
    <citation type="journal article" date="2013" name="PLoS ONE">
        <title>Poles Apart: Arctic and Antarctic Octadecabacter strains Share High Genome Plasticity and a New Type of Xanthorhodopsin.</title>
        <authorList>
            <person name="Vollmers J."/>
            <person name="Voget S."/>
            <person name="Dietrich S."/>
            <person name="Gollnow K."/>
            <person name="Smits M."/>
            <person name="Meyer K."/>
            <person name="Brinkhoff T."/>
            <person name="Simon M."/>
            <person name="Daniel R."/>
        </authorList>
    </citation>
    <scope>NUCLEOTIDE SEQUENCE [LARGE SCALE GENOMIC DNA]</scope>
    <source>
        <strain evidence="1 2">307</strain>
    </source>
</reference>
<organism evidence="1 2">
    <name type="scientific">Octadecabacter antarcticus 307</name>
    <dbReference type="NCBI Taxonomy" id="391626"/>
    <lineage>
        <taxon>Bacteria</taxon>
        <taxon>Pseudomonadati</taxon>
        <taxon>Pseudomonadota</taxon>
        <taxon>Alphaproteobacteria</taxon>
        <taxon>Rhodobacterales</taxon>
        <taxon>Roseobacteraceae</taxon>
        <taxon>Octadecabacter</taxon>
    </lineage>
</organism>
<dbReference type="AlphaFoldDB" id="M9RJA6"/>
<accession>M9RJA6</accession>
<sequence length="434" mass="49169">MTLLTIDRQPNKARAFNPFLRAGTDRMKELIVEVQKQVEGYEHYYKLRTRARRAVDQATFERILEAIICDLCVCVLQPEFDAIHLPLSNKVLRKQSRYKGVALGKTLPDTLHILTAEETLFVGLKTGTSKFKISDEMMNVAFAGGVQTTVWAEHKLLSRIERFGISYEDIKQDLGEEAIILREPKERPDQRAKAQEYKDTPDTLALRGQLTDINTWLGEADLHCDLPEVNTQDRYLRRIFNNSDFAQGGRLYGGFWQRMSTQDRQEHIMIDGECVVELDYGQMSLSILYGLAGTKPPEGDLYDLSADGISTDYRKGIKIVAQAVINSSKVPTRMPKGVRKHLPARYSIRDILAAIKRKHPTIYPQMTSGIGMQLFRKESDILVDVLETLRSEGIVALPVHDAVFVRDNNSDKAKAVMKKVFEDHTSITPDVTLG</sequence>
<dbReference type="STRING" id="391626.OAN307_c45490"/>
<dbReference type="Proteomes" id="UP000005307">
    <property type="component" value="Chromosome"/>
</dbReference>
<dbReference type="EMBL" id="CP003740">
    <property type="protein sequence ID" value="AGI69905.1"/>
    <property type="molecule type" value="Genomic_DNA"/>
</dbReference>
<evidence type="ECO:0000313" key="1">
    <source>
        <dbReference type="EMBL" id="AGI69905.1"/>
    </source>
</evidence>
<dbReference type="HOGENOM" id="CLU_038467_0_0_5"/>
<protein>
    <submittedName>
        <fullName evidence="1">Uncharacterized protein</fullName>
    </submittedName>
</protein>
<dbReference type="eggNOG" id="ENOG50335X0">
    <property type="taxonomic scope" value="Bacteria"/>
</dbReference>
<gene>
    <name evidence="1" type="ORF">OAN307_c45490</name>
</gene>